<keyword evidence="18" id="KW-1185">Reference proteome</keyword>
<evidence type="ECO:0000259" key="15">
    <source>
        <dbReference type="Pfam" id="PF01435"/>
    </source>
</evidence>
<evidence type="ECO:0000313" key="17">
    <source>
        <dbReference type="EMBL" id="PQB04708.1"/>
    </source>
</evidence>
<evidence type="ECO:0000256" key="3">
    <source>
        <dbReference type="ARBA" id="ARBA00022692"/>
    </source>
</evidence>
<evidence type="ECO:0000256" key="9">
    <source>
        <dbReference type="ARBA" id="ARBA00023049"/>
    </source>
</evidence>
<gene>
    <name evidence="17" type="ORF">BST85_07235</name>
</gene>
<evidence type="ECO:0000313" key="18">
    <source>
        <dbReference type="Proteomes" id="UP000239800"/>
    </source>
</evidence>
<dbReference type="OrthoDB" id="9781930at2"/>
<feature type="transmembrane region" description="Helical" evidence="14">
    <location>
        <begin position="286"/>
        <end position="312"/>
    </location>
</feature>
<evidence type="ECO:0000256" key="8">
    <source>
        <dbReference type="ARBA" id="ARBA00022989"/>
    </source>
</evidence>
<evidence type="ECO:0000256" key="4">
    <source>
        <dbReference type="ARBA" id="ARBA00022723"/>
    </source>
</evidence>
<organism evidence="17 18">
    <name type="scientific">Aureitalea marina</name>
    <dbReference type="NCBI Taxonomy" id="930804"/>
    <lineage>
        <taxon>Bacteria</taxon>
        <taxon>Pseudomonadati</taxon>
        <taxon>Bacteroidota</taxon>
        <taxon>Flavobacteriia</taxon>
        <taxon>Flavobacteriales</taxon>
        <taxon>Flavobacteriaceae</taxon>
        <taxon>Aureitalea</taxon>
    </lineage>
</organism>
<keyword evidence="2 13" id="KW-0645">Protease</keyword>
<feature type="domain" description="Peptidase M48" evidence="15">
    <location>
        <begin position="206"/>
        <end position="410"/>
    </location>
</feature>
<dbReference type="GO" id="GO:0046872">
    <property type="term" value="F:metal ion binding"/>
    <property type="evidence" value="ECO:0007669"/>
    <property type="project" value="UniProtKB-KW"/>
</dbReference>
<feature type="transmembrane region" description="Helical" evidence="14">
    <location>
        <begin position="98"/>
        <end position="127"/>
    </location>
</feature>
<dbReference type="InterPro" id="IPR001915">
    <property type="entry name" value="Peptidase_M48"/>
</dbReference>
<accession>A0A2S7KQ47</accession>
<evidence type="ECO:0000259" key="16">
    <source>
        <dbReference type="Pfam" id="PF16491"/>
    </source>
</evidence>
<evidence type="ECO:0000256" key="12">
    <source>
        <dbReference type="PIRSR" id="PIRSR627057-2"/>
    </source>
</evidence>
<dbReference type="InterPro" id="IPR032456">
    <property type="entry name" value="Peptidase_M48_N"/>
</dbReference>
<keyword evidence="3 14" id="KW-0812">Transmembrane</keyword>
<comment type="cofactor">
    <cofactor evidence="12 13">
        <name>Zn(2+)</name>
        <dbReference type="ChEBI" id="CHEBI:29105"/>
    </cofactor>
    <text evidence="12 13">Binds 1 zinc ion per subunit.</text>
</comment>
<feature type="transmembrane region" description="Helical" evidence="14">
    <location>
        <begin position="148"/>
        <end position="168"/>
    </location>
</feature>
<dbReference type="RefSeq" id="WP_104812634.1">
    <property type="nucleotide sequence ID" value="NZ_MQUB01000001.1"/>
</dbReference>
<feature type="active site" evidence="11">
    <location>
        <position position="277"/>
    </location>
</feature>
<name>A0A2S7KQ47_9FLAO</name>
<proteinExistence type="inferred from homology"/>
<comment type="similarity">
    <text evidence="13">Belongs to the peptidase M48 family.</text>
</comment>
<evidence type="ECO:0000256" key="2">
    <source>
        <dbReference type="ARBA" id="ARBA00022670"/>
    </source>
</evidence>
<evidence type="ECO:0000256" key="6">
    <source>
        <dbReference type="ARBA" id="ARBA00022824"/>
    </source>
</evidence>
<dbReference type="Pfam" id="PF01435">
    <property type="entry name" value="Peptidase_M48"/>
    <property type="match status" value="1"/>
</dbReference>
<keyword evidence="7 12" id="KW-0862">Zinc</keyword>
<dbReference type="GO" id="GO:0071586">
    <property type="term" value="P:CAAX-box protein processing"/>
    <property type="evidence" value="ECO:0007669"/>
    <property type="project" value="InterPro"/>
</dbReference>
<feature type="domain" description="CAAX prenyl protease 1 N-terminal" evidence="16">
    <location>
        <begin position="34"/>
        <end position="203"/>
    </location>
</feature>
<keyword evidence="9 13" id="KW-0482">Metalloprotease</keyword>
<dbReference type="CDD" id="cd07343">
    <property type="entry name" value="M48A_Zmpste24p_like"/>
    <property type="match status" value="1"/>
</dbReference>
<evidence type="ECO:0000256" key="7">
    <source>
        <dbReference type="ARBA" id="ARBA00022833"/>
    </source>
</evidence>
<evidence type="ECO:0000256" key="1">
    <source>
        <dbReference type="ARBA" id="ARBA00004477"/>
    </source>
</evidence>
<keyword evidence="10 14" id="KW-0472">Membrane</keyword>
<keyword evidence="4 12" id="KW-0479">Metal-binding</keyword>
<sequence>MQPTTLFYLLIGIILLRFLFDQWLNGLNNSYFDNPIPKELENVYDQEQYQRSQAYKKEKSHFGTRYAVVSLIATLAFFLLDGFAWVDEWARDMVENEIAVGLIFFGVIGLGNDLLSLPFSYYNTFVIEEKYGFNRRTRKLFVLDKLKGYFVGGLIGGGLLALIIWIYQNFGSNFWWYAWIAIGLFTVFMNMFYARLIVPLFNKQTPLEEGELKQSIEEYAKKVGFKLNNIFVIDGSKRSSKANAYFSGFGREKRITLFDTLINQLDTHQIVAVLAHEVGHYKRRHIIYNLTTSLLLTGFTLCLLGSLVGSPLLAEALGVQIPSFHIGLIAFAVIFTPISELTGLIMNRISRKFEYQADHYASSTYKGEPLEEALIKMSREHLANLTPHPTYVKAHYSHPPLIDRIRHLRSLRHN</sequence>
<comment type="caution">
    <text evidence="17">The sequence shown here is derived from an EMBL/GenBank/DDBJ whole genome shotgun (WGS) entry which is preliminary data.</text>
</comment>
<feature type="transmembrane region" description="Helical" evidence="14">
    <location>
        <begin position="66"/>
        <end position="86"/>
    </location>
</feature>
<dbReference type="PANTHER" id="PTHR10120">
    <property type="entry name" value="CAAX PRENYL PROTEASE 1"/>
    <property type="match status" value="1"/>
</dbReference>
<keyword evidence="6" id="KW-0256">Endoplasmic reticulum</keyword>
<dbReference type="InterPro" id="IPR027057">
    <property type="entry name" value="CAXX_Prtase_1"/>
</dbReference>
<feature type="active site" description="Proton donor" evidence="11">
    <location>
        <position position="358"/>
    </location>
</feature>
<dbReference type="FunFam" id="3.30.2010.10:FF:000002">
    <property type="entry name" value="CAAX prenyl protease"/>
    <property type="match status" value="1"/>
</dbReference>
<evidence type="ECO:0000256" key="14">
    <source>
        <dbReference type="SAM" id="Phobius"/>
    </source>
</evidence>
<dbReference type="GO" id="GO:0004222">
    <property type="term" value="F:metalloendopeptidase activity"/>
    <property type="evidence" value="ECO:0007669"/>
    <property type="project" value="InterPro"/>
</dbReference>
<evidence type="ECO:0000256" key="11">
    <source>
        <dbReference type="PIRSR" id="PIRSR627057-1"/>
    </source>
</evidence>
<dbReference type="Proteomes" id="UP000239800">
    <property type="component" value="Unassembled WGS sequence"/>
</dbReference>
<evidence type="ECO:0000256" key="13">
    <source>
        <dbReference type="RuleBase" id="RU003983"/>
    </source>
</evidence>
<comment type="subcellular location">
    <subcellularLocation>
        <location evidence="1">Endoplasmic reticulum membrane</location>
        <topology evidence="1">Multi-pass membrane protein</topology>
    </subcellularLocation>
</comment>
<dbReference type="EMBL" id="MQUB01000001">
    <property type="protein sequence ID" value="PQB04708.1"/>
    <property type="molecule type" value="Genomic_DNA"/>
</dbReference>
<reference evidence="17 18" key="1">
    <citation type="submission" date="2016-11" db="EMBL/GenBank/DDBJ databases">
        <title>Trade-off between light-utilization and light-protection in marine flavobacteria.</title>
        <authorList>
            <person name="Kumagai Y."/>
        </authorList>
    </citation>
    <scope>NUCLEOTIDE SEQUENCE [LARGE SCALE GENOMIC DNA]</scope>
    <source>
        <strain evidence="17 18">NBRC 107741</strain>
    </source>
</reference>
<dbReference type="Gene3D" id="3.30.2010.10">
    <property type="entry name" value="Metalloproteases ('zincins'), catalytic domain"/>
    <property type="match status" value="1"/>
</dbReference>
<feature type="binding site" evidence="12">
    <location>
        <position position="280"/>
    </location>
    <ligand>
        <name>Zn(2+)</name>
        <dbReference type="ChEBI" id="CHEBI:29105"/>
        <note>catalytic</note>
    </ligand>
</feature>
<dbReference type="Pfam" id="PF16491">
    <property type="entry name" value="Peptidase_M48_N"/>
    <property type="match status" value="1"/>
</dbReference>
<feature type="transmembrane region" description="Helical" evidence="14">
    <location>
        <begin position="324"/>
        <end position="346"/>
    </location>
</feature>
<keyword evidence="8 14" id="KW-1133">Transmembrane helix</keyword>
<feature type="transmembrane region" description="Helical" evidence="14">
    <location>
        <begin position="174"/>
        <end position="193"/>
    </location>
</feature>
<feature type="binding site" evidence="12">
    <location>
        <position position="276"/>
    </location>
    <ligand>
        <name>Zn(2+)</name>
        <dbReference type="ChEBI" id="CHEBI:29105"/>
        <note>catalytic</note>
    </ligand>
</feature>
<evidence type="ECO:0000256" key="5">
    <source>
        <dbReference type="ARBA" id="ARBA00022801"/>
    </source>
</evidence>
<protein>
    <submittedName>
        <fullName evidence="17">Peptidase M48</fullName>
    </submittedName>
</protein>
<dbReference type="AlphaFoldDB" id="A0A2S7KQ47"/>
<feature type="binding site" evidence="12">
    <location>
        <position position="354"/>
    </location>
    <ligand>
        <name>Zn(2+)</name>
        <dbReference type="ChEBI" id="CHEBI:29105"/>
        <note>catalytic</note>
    </ligand>
</feature>
<evidence type="ECO:0000256" key="10">
    <source>
        <dbReference type="ARBA" id="ARBA00023136"/>
    </source>
</evidence>
<keyword evidence="5 13" id="KW-0378">Hydrolase</keyword>
<feature type="transmembrane region" description="Helical" evidence="14">
    <location>
        <begin position="6"/>
        <end position="24"/>
    </location>
</feature>